<feature type="compositionally biased region" description="Gly residues" evidence="3">
    <location>
        <begin position="500"/>
        <end position="509"/>
    </location>
</feature>
<reference evidence="4 5" key="1">
    <citation type="journal article" date="2019" name="Sci. Rep.">
        <title>Colletotrichum shisoi sp. nov., an anthracnose pathogen of Perilla frutescens in Japan: molecular phylogenetic, morphological and genomic evidence.</title>
        <authorList>
            <person name="Gan P."/>
            <person name="Tsushima A."/>
            <person name="Hiroyama R."/>
            <person name="Narusaka M."/>
            <person name="Takano Y."/>
            <person name="Narusaka Y."/>
            <person name="Kawaradani M."/>
            <person name="Damm U."/>
            <person name="Shirasu K."/>
        </authorList>
    </citation>
    <scope>NUCLEOTIDE SEQUENCE [LARGE SCALE GENOMIC DNA]</scope>
    <source>
        <strain evidence="4 5">PG-2018a</strain>
    </source>
</reference>
<keyword evidence="2" id="KW-0808">Transferase</keyword>
<organism evidence="4 5">
    <name type="scientific">Colletotrichum shisoi</name>
    <dbReference type="NCBI Taxonomy" id="2078593"/>
    <lineage>
        <taxon>Eukaryota</taxon>
        <taxon>Fungi</taxon>
        <taxon>Dikarya</taxon>
        <taxon>Ascomycota</taxon>
        <taxon>Pezizomycotina</taxon>
        <taxon>Sordariomycetes</taxon>
        <taxon>Hypocreomycetidae</taxon>
        <taxon>Glomerellales</taxon>
        <taxon>Glomerellaceae</taxon>
        <taxon>Colletotrichum</taxon>
        <taxon>Colletotrichum destructivum species complex</taxon>
    </lineage>
</organism>
<comment type="caution">
    <text evidence="4">The sequence shown here is derived from an EMBL/GenBank/DDBJ whole genome shotgun (WGS) entry which is preliminary data.</text>
</comment>
<dbReference type="GO" id="GO:0008194">
    <property type="term" value="F:UDP-glycosyltransferase activity"/>
    <property type="evidence" value="ECO:0007669"/>
    <property type="project" value="InterPro"/>
</dbReference>
<dbReference type="Gene3D" id="1.10.630.10">
    <property type="entry name" value="Cytochrome P450"/>
    <property type="match status" value="1"/>
</dbReference>
<dbReference type="GO" id="GO:0005506">
    <property type="term" value="F:iron ion binding"/>
    <property type="evidence" value="ECO:0007669"/>
    <property type="project" value="InterPro"/>
</dbReference>
<dbReference type="InterPro" id="IPR035595">
    <property type="entry name" value="UDP_glycos_trans_CS"/>
</dbReference>
<dbReference type="Gene3D" id="3.40.50.2000">
    <property type="entry name" value="Glycogen Phosphorylase B"/>
    <property type="match status" value="2"/>
</dbReference>
<dbReference type="EMBL" id="PUHP01000612">
    <property type="protein sequence ID" value="TQN68888.1"/>
    <property type="molecule type" value="Genomic_DNA"/>
</dbReference>
<dbReference type="OrthoDB" id="5835829at2759"/>
<proteinExistence type="predicted"/>
<gene>
    <name evidence="4" type="primary">IvoC-3</name>
    <name evidence="4" type="ORF">CSHISOI_06571</name>
</gene>
<protein>
    <submittedName>
        <fullName evidence="4">N-acetyltryptophan 6-hydroxylase ivoC</fullName>
    </submittedName>
</protein>
<dbReference type="GO" id="GO:0020037">
    <property type="term" value="F:heme binding"/>
    <property type="evidence" value="ECO:0007669"/>
    <property type="project" value="InterPro"/>
</dbReference>
<dbReference type="CDD" id="cd03784">
    <property type="entry name" value="GT1_Gtf-like"/>
    <property type="match status" value="1"/>
</dbReference>
<dbReference type="SUPFAM" id="SSF53756">
    <property type="entry name" value="UDP-Glycosyltransferase/glycogen phosphorylase"/>
    <property type="match status" value="1"/>
</dbReference>
<name>A0A5Q4BPH0_9PEZI</name>
<dbReference type="GO" id="GO:0004497">
    <property type="term" value="F:monooxygenase activity"/>
    <property type="evidence" value="ECO:0007669"/>
    <property type="project" value="InterPro"/>
</dbReference>
<dbReference type="GO" id="GO:0016705">
    <property type="term" value="F:oxidoreductase activity, acting on paired donors, with incorporation or reduction of molecular oxygen"/>
    <property type="evidence" value="ECO:0007669"/>
    <property type="project" value="InterPro"/>
</dbReference>
<accession>A0A5Q4BPH0</accession>
<feature type="non-terminal residue" evidence="4">
    <location>
        <position position="742"/>
    </location>
</feature>
<evidence type="ECO:0000313" key="4">
    <source>
        <dbReference type="EMBL" id="TQN68888.1"/>
    </source>
</evidence>
<evidence type="ECO:0000313" key="5">
    <source>
        <dbReference type="Proteomes" id="UP000326340"/>
    </source>
</evidence>
<keyword evidence="1" id="KW-0328">Glycosyltransferase</keyword>
<sequence length="742" mass="82663">MSFSPEALVSAAMAQLTGGYRRRILVVVTAGGYTNAAPLLEIARILASRGYTIEFGTLDGRAAWTRDCPFVSRCHVLGPAPPAAVEEAQYLRMSDWSSGGGDDDWAIKFAARRFLESSWPAVYRSLSRLAADPDTRPDLVLADYWVDAARDVASEHDVPLAMLWPQMPTAMLHAPYIPGTPGLQVDVLSSEHASLRQRFRSALSIYAAAPHYRRYLRWRRRMRLEAGVSRPLPTLRKPDYLCLVNSMFGLEVAKDLPPNVAAVGPVLSHETQDIAGPYAGFLEKRRRVLYISLGTHVLLPWASLKKLLTGALAALGAGLIDGIIWPMRAMARKQLDRNATFPVRPPQSQDVRYMSVSELLAGLHPSVLFVDFAPQRALLQDGRVAAFLSHGGPASANEALFAGVPVITLAVYFDQVQNEMRLRDAGVSVALCKHRFSPEDVEAAVGDVVRDKLADGPIAANVERMQRIARVASRRKYLAADLIEEVLVDAEGRIREQLAGGPGSGSGGRGGEKKERHMHLQPADVRMPYWKARNWDMYEFYYDVVRRGQYSFHIAELHEAYGPVIRINPHEIHVQTPAFYDVLYSGARHRRNKWRWASGAFGVDLSTFGSELHEAHRMRRSAIAPFFSKARVRRLEPMVRERADAVVGRLRGFAATGDVMRLDHALTAYATDIITNYAFGLCHDRVNAPDFDAGFHSACLSGCQQVFLSRQFPFLMDIVKMIPGSWILKWSPAINSYFSMQR</sequence>
<evidence type="ECO:0000256" key="3">
    <source>
        <dbReference type="SAM" id="MobiDB-lite"/>
    </source>
</evidence>
<keyword evidence="5" id="KW-1185">Reference proteome</keyword>
<dbReference type="PANTHER" id="PTHR48043">
    <property type="entry name" value="EG:EG0003.4 PROTEIN-RELATED"/>
    <property type="match status" value="1"/>
</dbReference>
<dbReference type="InterPro" id="IPR036396">
    <property type="entry name" value="Cyt_P450_sf"/>
</dbReference>
<evidence type="ECO:0000256" key="2">
    <source>
        <dbReference type="ARBA" id="ARBA00022679"/>
    </source>
</evidence>
<dbReference type="AlphaFoldDB" id="A0A5Q4BPH0"/>
<dbReference type="Proteomes" id="UP000326340">
    <property type="component" value="Unassembled WGS sequence"/>
</dbReference>
<feature type="region of interest" description="Disordered" evidence="3">
    <location>
        <begin position="497"/>
        <end position="518"/>
    </location>
</feature>
<evidence type="ECO:0000256" key="1">
    <source>
        <dbReference type="ARBA" id="ARBA00022676"/>
    </source>
</evidence>
<dbReference type="PROSITE" id="PS00375">
    <property type="entry name" value="UDPGT"/>
    <property type="match status" value="1"/>
</dbReference>
<dbReference type="InterPro" id="IPR002213">
    <property type="entry name" value="UDP_glucos_trans"/>
</dbReference>
<dbReference type="SUPFAM" id="SSF48264">
    <property type="entry name" value="Cytochrome P450"/>
    <property type="match status" value="1"/>
</dbReference>
<dbReference type="Pfam" id="PF00201">
    <property type="entry name" value="UDPGT"/>
    <property type="match status" value="1"/>
</dbReference>
<dbReference type="PANTHER" id="PTHR48043:SF145">
    <property type="entry name" value="FI06409P-RELATED"/>
    <property type="match status" value="1"/>
</dbReference>
<dbReference type="InterPro" id="IPR050271">
    <property type="entry name" value="UDP-glycosyltransferase"/>
</dbReference>